<name>A0A085NFU9_9BILA</name>
<dbReference type="EMBL" id="KL367505">
    <property type="protein sequence ID" value="KFD68345.1"/>
    <property type="molecule type" value="Genomic_DNA"/>
</dbReference>
<evidence type="ECO:0000313" key="2">
    <source>
        <dbReference type="EMBL" id="KFD68345.1"/>
    </source>
</evidence>
<reference evidence="2 3" key="1">
    <citation type="journal article" date="2014" name="Nat. Genet.">
        <title>Genome and transcriptome of the porcine whipworm Trichuris suis.</title>
        <authorList>
            <person name="Jex A.R."/>
            <person name="Nejsum P."/>
            <person name="Schwarz E.M."/>
            <person name="Hu L."/>
            <person name="Young N.D."/>
            <person name="Hall R.S."/>
            <person name="Korhonen P.K."/>
            <person name="Liao S."/>
            <person name="Thamsborg S."/>
            <person name="Xia J."/>
            <person name="Xu P."/>
            <person name="Wang S."/>
            <person name="Scheerlinck J.P."/>
            <person name="Hofmann A."/>
            <person name="Sternberg P.W."/>
            <person name="Wang J."/>
            <person name="Gasser R.B."/>
        </authorList>
    </citation>
    <scope>NUCLEOTIDE SEQUENCE [LARGE SCALE GENOMIC DNA]</scope>
    <source>
        <strain evidence="2">DCEP-RM93F</strain>
        <strain evidence="1">DCEP-RM93M</strain>
    </source>
</reference>
<evidence type="ECO:0000313" key="1">
    <source>
        <dbReference type="EMBL" id="KFD51803.1"/>
    </source>
</evidence>
<dbReference type="Proteomes" id="UP000030764">
    <property type="component" value="Unassembled WGS sequence"/>
</dbReference>
<proteinExistence type="predicted"/>
<sequence>MRFSPEEVGVHQTNLLGRVSQTRPTECGHVTFFKPFNRFKQMASNSFDSNFATVHEFGGLKTFRHSLHICICDCLGRLSEMSSFARTQPAHLFTSFGSIGTPQSQHRLKKTHRQSYRSNRIAYILETLE</sequence>
<organism evidence="2">
    <name type="scientific">Trichuris suis</name>
    <name type="common">pig whipworm</name>
    <dbReference type="NCBI Taxonomy" id="68888"/>
    <lineage>
        <taxon>Eukaryota</taxon>
        <taxon>Metazoa</taxon>
        <taxon>Ecdysozoa</taxon>
        <taxon>Nematoda</taxon>
        <taxon>Enoplea</taxon>
        <taxon>Dorylaimia</taxon>
        <taxon>Trichinellida</taxon>
        <taxon>Trichuridae</taxon>
        <taxon>Trichuris</taxon>
    </lineage>
</organism>
<dbReference type="Proteomes" id="UP000030758">
    <property type="component" value="Unassembled WGS sequence"/>
</dbReference>
<dbReference type="EMBL" id="KL363235">
    <property type="protein sequence ID" value="KFD51803.1"/>
    <property type="molecule type" value="Genomic_DNA"/>
</dbReference>
<protein>
    <submittedName>
        <fullName evidence="2">Uncharacterized protein</fullName>
    </submittedName>
</protein>
<keyword evidence="3" id="KW-1185">Reference proteome</keyword>
<dbReference type="AlphaFoldDB" id="A0A085NFU9"/>
<accession>A0A085NFU9</accession>
<evidence type="ECO:0000313" key="3">
    <source>
        <dbReference type="Proteomes" id="UP000030764"/>
    </source>
</evidence>
<gene>
    <name evidence="1" type="ORF">M513_07330</name>
    <name evidence="2" type="ORF">M514_07330</name>
</gene>